<protein>
    <recommendedName>
        <fullName evidence="9">Ribosomal RNA-processing protein 43</fullName>
    </recommendedName>
</protein>
<comment type="similarity">
    <text evidence="3">Belongs to the RNase PH family.</text>
</comment>
<dbReference type="FunCoup" id="A0A409YKB2">
    <property type="interactions" value="499"/>
</dbReference>
<dbReference type="PANTHER" id="PTHR11097:SF9">
    <property type="entry name" value="EXOSOME COMPLEX COMPONENT RRP43"/>
    <property type="match status" value="1"/>
</dbReference>
<evidence type="ECO:0000313" key="13">
    <source>
        <dbReference type="Proteomes" id="UP000284706"/>
    </source>
</evidence>
<dbReference type="STRING" id="231916.A0A409YKB2"/>
<evidence type="ECO:0000256" key="2">
    <source>
        <dbReference type="ARBA" id="ARBA00004604"/>
    </source>
</evidence>
<evidence type="ECO:0000256" key="5">
    <source>
        <dbReference type="ARBA" id="ARBA00022552"/>
    </source>
</evidence>
<dbReference type="InterPro" id="IPR036345">
    <property type="entry name" value="ExoRNase_PH_dom2_sf"/>
</dbReference>
<dbReference type="GO" id="GO:0034473">
    <property type="term" value="P:U1 snRNA 3'-end processing"/>
    <property type="evidence" value="ECO:0007669"/>
    <property type="project" value="TreeGrafter"/>
</dbReference>
<gene>
    <name evidence="12" type="ORF">CVT26_007871</name>
</gene>
<dbReference type="OrthoDB" id="45882at2759"/>
<dbReference type="GO" id="GO:0034476">
    <property type="term" value="P:U5 snRNA 3'-end processing"/>
    <property type="evidence" value="ECO:0007669"/>
    <property type="project" value="TreeGrafter"/>
</dbReference>
<evidence type="ECO:0000256" key="6">
    <source>
        <dbReference type="ARBA" id="ARBA00022835"/>
    </source>
</evidence>
<dbReference type="Pfam" id="PF01138">
    <property type="entry name" value="RNase_PH"/>
    <property type="match status" value="1"/>
</dbReference>
<dbReference type="GO" id="GO:0034475">
    <property type="term" value="P:U4 snRNA 3'-end processing"/>
    <property type="evidence" value="ECO:0007669"/>
    <property type="project" value="TreeGrafter"/>
</dbReference>
<dbReference type="InterPro" id="IPR001247">
    <property type="entry name" value="ExoRNase_PH_dom1"/>
</dbReference>
<dbReference type="GO" id="GO:0005730">
    <property type="term" value="C:nucleolus"/>
    <property type="evidence" value="ECO:0007669"/>
    <property type="project" value="UniProtKB-SubCell"/>
</dbReference>
<name>A0A409YKB2_9AGAR</name>
<dbReference type="Proteomes" id="UP000284706">
    <property type="component" value="Unassembled WGS sequence"/>
</dbReference>
<dbReference type="GO" id="GO:0071038">
    <property type="term" value="P:TRAMP-dependent tRNA surveillance pathway"/>
    <property type="evidence" value="ECO:0007669"/>
    <property type="project" value="TreeGrafter"/>
</dbReference>
<evidence type="ECO:0000313" key="12">
    <source>
        <dbReference type="EMBL" id="PPR03455.1"/>
    </source>
</evidence>
<dbReference type="InterPro" id="IPR033196">
    <property type="entry name" value="Rrp43"/>
</dbReference>
<dbReference type="GO" id="GO:0035925">
    <property type="term" value="F:mRNA 3'-UTR AU-rich region binding"/>
    <property type="evidence" value="ECO:0007669"/>
    <property type="project" value="TreeGrafter"/>
</dbReference>
<dbReference type="SUPFAM" id="SSF55666">
    <property type="entry name" value="Ribonuclease PH domain 2-like"/>
    <property type="match status" value="1"/>
</dbReference>
<dbReference type="Gene3D" id="3.30.230.70">
    <property type="entry name" value="GHMP Kinase, N-terminal domain"/>
    <property type="match status" value="1"/>
</dbReference>
<accession>A0A409YKB2</accession>
<dbReference type="InterPro" id="IPR027408">
    <property type="entry name" value="PNPase/RNase_PH_dom_sf"/>
</dbReference>
<keyword evidence="5" id="KW-0698">rRNA processing</keyword>
<dbReference type="FunFam" id="3.30.230.70:FF:000017">
    <property type="entry name" value="Exosome complex component Rrp42"/>
    <property type="match status" value="1"/>
</dbReference>
<organism evidence="12 13">
    <name type="scientific">Gymnopilus dilepis</name>
    <dbReference type="NCBI Taxonomy" id="231916"/>
    <lineage>
        <taxon>Eukaryota</taxon>
        <taxon>Fungi</taxon>
        <taxon>Dikarya</taxon>
        <taxon>Basidiomycota</taxon>
        <taxon>Agaricomycotina</taxon>
        <taxon>Agaricomycetes</taxon>
        <taxon>Agaricomycetidae</taxon>
        <taxon>Agaricales</taxon>
        <taxon>Agaricineae</taxon>
        <taxon>Hymenogastraceae</taxon>
        <taxon>Gymnopilus</taxon>
    </lineage>
</organism>
<dbReference type="GO" id="GO:0000176">
    <property type="term" value="C:nuclear exosome (RNase complex)"/>
    <property type="evidence" value="ECO:0007669"/>
    <property type="project" value="TreeGrafter"/>
</dbReference>
<dbReference type="GO" id="GO:0071035">
    <property type="term" value="P:nuclear polyadenylation-dependent rRNA catabolic process"/>
    <property type="evidence" value="ECO:0007669"/>
    <property type="project" value="TreeGrafter"/>
</dbReference>
<feature type="compositionally biased region" description="Low complexity" evidence="10">
    <location>
        <begin position="1"/>
        <end position="12"/>
    </location>
</feature>
<evidence type="ECO:0000256" key="4">
    <source>
        <dbReference type="ARBA" id="ARBA00022490"/>
    </source>
</evidence>
<dbReference type="CDD" id="cd11369">
    <property type="entry name" value="RNase_PH_RRP43"/>
    <property type="match status" value="1"/>
</dbReference>
<dbReference type="SUPFAM" id="SSF54211">
    <property type="entry name" value="Ribosomal protein S5 domain 2-like"/>
    <property type="match status" value="1"/>
</dbReference>
<dbReference type="InterPro" id="IPR050590">
    <property type="entry name" value="Exosome_comp_Rrp42_subfam"/>
</dbReference>
<keyword evidence="8" id="KW-0539">Nucleus</keyword>
<keyword evidence="13" id="KW-1185">Reference proteome</keyword>
<proteinExistence type="inferred from homology"/>
<dbReference type="GO" id="GO:0000177">
    <property type="term" value="C:cytoplasmic exosome (RNase complex)"/>
    <property type="evidence" value="ECO:0007669"/>
    <property type="project" value="TreeGrafter"/>
</dbReference>
<dbReference type="AlphaFoldDB" id="A0A409YKB2"/>
<evidence type="ECO:0000256" key="10">
    <source>
        <dbReference type="SAM" id="MobiDB-lite"/>
    </source>
</evidence>
<evidence type="ECO:0000259" key="11">
    <source>
        <dbReference type="Pfam" id="PF01138"/>
    </source>
</evidence>
<dbReference type="GO" id="GO:0071028">
    <property type="term" value="P:nuclear mRNA surveillance"/>
    <property type="evidence" value="ECO:0007669"/>
    <property type="project" value="TreeGrafter"/>
</dbReference>
<comment type="subcellular location">
    <subcellularLocation>
        <location evidence="1">Cytoplasm</location>
    </subcellularLocation>
    <subcellularLocation>
        <location evidence="2">Nucleus</location>
        <location evidence="2">Nucleolus</location>
    </subcellularLocation>
</comment>
<evidence type="ECO:0000256" key="1">
    <source>
        <dbReference type="ARBA" id="ARBA00004496"/>
    </source>
</evidence>
<comment type="caution">
    <text evidence="12">The sequence shown here is derived from an EMBL/GenBank/DDBJ whole genome shotgun (WGS) entry which is preliminary data.</text>
</comment>
<keyword evidence="4" id="KW-0963">Cytoplasm</keyword>
<dbReference type="GO" id="GO:0000467">
    <property type="term" value="P:exonucleolytic trimming to generate mature 3'-end of 5.8S rRNA from tricistronic rRNA transcript (SSU-rRNA, 5.8S rRNA, LSU-rRNA)"/>
    <property type="evidence" value="ECO:0007669"/>
    <property type="project" value="TreeGrafter"/>
</dbReference>
<keyword evidence="6" id="KW-0271">Exosome</keyword>
<dbReference type="InParanoid" id="A0A409YKB2"/>
<dbReference type="GO" id="GO:0016075">
    <property type="term" value="P:rRNA catabolic process"/>
    <property type="evidence" value="ECO:0007669"/>
    <property type="project" value="TreeGrafter"/>
</dbReference>
<evidence type="ECO:0000256" key="9">
    <source>
        <dbReference type="ARBA" id="ARBA00030617"/>
    </source>
</evidence>
<feature type="region of interest" description="Disordered" evidence="10">
    <location>
        <begin position="1"/>
        <end position="23"/>
    </location>
</feature>
<evidence type="ECO:0000256" key="8">
    <source>
        <dbReference type="ARBA" id="ARBA00023242"/>
    </source>
</evidence>
<dbReference type="InterPro" id="IPR020568">
    <property type="entry name" value="Ribosomal_Su5_D2-typ_SF"/>
</dbReference>
<dbReference type="PANTHER" id="PTHR11097">
    <property type="entry name" value="EXOSOME COMPLEX EXONUCLEASE RIBOSOMAL RNA PROCESSING PROTEIN"/>
    <property type="match status" value="1"/>
</dbReference>
<evidence type="ECO:0000256" key="3">
    <source>
        <dbReference type="ARBA" id="ARBA00006678"/>
    </source>
</evidence>
<keyword evidence="7" id="KW-0694">RNA-binding</keyword>
<sequence>MASSTTSVLPTPSTIPQPPPSQTQNLEFLSQEEQDKLKASVFQRLHPRLYLEKYLEEEIRPDGREFGGWRGVFLNVGSISTAEGSALVRMGDTTVVCGVKAEIAEPELDRENEVPNLDLPAMCSPKFKPGPPAEEAQVLSERLNQALLTSNLLPLSSLCIEPGKAVWVLYVDATCINYDGNAFDATLLAMVAALRNTTLPQATYDPETHRTLCSRSKPRVALELTKSVPVAMTFGIFDSYVVFDASSAVNDASIDFTGGDHGEIISVEQLGSMLIEEDVEDQDGEKAKRDVLKECIQAARTRREALEKEVLNGN</sequence>
<feature type="domain" description="Exoribonuclease phosphorolytic" evidence="11">
    <location>
        <begin position="70"/>
        <end position="200"/>
    </location>
</feature>
<reference evidence="12 13" key="1">
    <citation type="journal article" date="2018" name="Evol. Lett.">
        <title>Horizontal gene cluster transfer increased hallucinogenic mushroom diversity.</title>
        <authorList>
            <person name="Reynolds H.T."/>
            <person name="Vijayakumar V."/>
            <person name="Gluck-Thaler E."/>
            <person name="Korotkin H.B."/>
            <person name="Matheny P.B."/>
            <person name="Slot J.C."/>
        </authorList>
    </citation>
    <scope>NUCLEOTIDE SEQUENCE [LARGE SCALE GENOMIC DNA]</scope>
    <source>
        <strain evidence="12 13">SRW20</strain>
    </source>
</reference>
<evidence type="ECO:0000256" key="7">
    <source>
        <dbReference type="ARBA" id="ARBA00022884"/>
    </source>
</evidence>
<dbReference type="EMBL" id="NHYE01000736">
    <property type="protein sequence ID" value="PPR03455.1"/>
    <property type="molecule type" value="Genomic_DNA"/>
</dbReference>